<dbReference type="Gene3D" id="1.10.287.70">
    <property type="match status" value="1"/>
</dbReference>
<dbReference type="GO" id="GO:0004129">
    <property type="term" value="F:cytochrome-c oxidase activity"/>
    <property type="evidence" value="ECO:0007669"/>
    <property type="project" value="UniProtKB-EC"/>
</dbReference>
<evidence type="ECO:0000256" key="11">
    <source>
        <dbReference type="RuleBase" id="RU003375"/>
    </source>
</evidence>
<dbReference type="FunFam" id="1.10.287.70:FF:000082">
    <property type="entry name" value="Cytochrome c oxidase subunit 3"/>
    <property type="match status" value="1"/>
</dbReference>
<dbReference type="FunFam" id="1.20.120.80:FF:000002">
    <property type="entry name" value="Cytochrome c oxidase subunit 3"/>
    <property type="match status" value="1"/>
</dbReference>
<gene>
    <name evidence="14" type="primary">cox3</name>
    <name evidence="14" type="ORF">H731WILSUA-C_030</name>
</gene>
<evidence type="ECO:0000256" key="8">
    <source>
        <dbReference type="ARBA" id="ARBA00023128"/>
    </source>
</evidence>
<keyword evidence="5" id="KW-0999">Mitochondrion inner membrane</keyword>
<dbReference type="Pfam" id="PF00510">
    <property type="entry name" value="COX3"/>
    <property type="match status" value="1"/>
</dbReference>
<evidence type="ECO:0000256" key="5">
    <source>
        <dbReference type="ARBA" id="ARBA00022792"/>
    </source>
</evidence>
<dbReference type="GO" id="GO:0005743">
    <property type="term" value="C:mitochondrial inner membrane"/>
    <property type="evidence" value="ECO:0007669"/>
    <property type="project" value="UniProtKB-SubCell"/>
</dbReference>
<feature type="transmembrane region" description="Helical" evidence="12">
    <location>
        <begin position="45"/>
        <end position="66"/>
    </location>
</feature>
<protein>
    <recommendedName>
        <fullName evidence="3 11">Cytochrome c oxidase subunit 3</fullName>
    </recommendedName>
</protein>
<sequence length="269" mass="30542">MTHLERSRHQLFPFHLVQPSPWPIAVSFALLSLAISLGLTMHGYISGTGVFFSSLILVLYSMTLWFRDIIAEGTYLGDHTLAVRKGLNYGFILFVLSEILIFAGIFWAYFHSAMSPTIELGGVWPPVGITAISATELPLLNTIILLASGATITYSHHATIEGNRNNALNGLFVTLWLIIIFVVCQYIEYTNATFTISDGVYGSVFFAGTGLHFLHMIMLIIMLAVCYWRMRNYHFTTTHHVNYETTILYLHILDIIWLFLYIVMYWWGA</sequence>
<dbReference type="InterPro" id="IPR013833">
    <property type="entry name" value="Cyt_c_oxidase_su3_a-hlx"/>
</dbReference>
<accession>S5TE64</accession>
<comment type="function">
    <text evidence="11">Component of the cytochrome c oxidase, the last enzyme in the mitochondrial electron transport chain which drives oxidative phosphorylation. The respiratory chain contains 3 multisubunit complexes succinate dehydrogenase (complex II, CII), ubiquinol-cytochrome c oxidoreductase (cytochrome b-c1 complex, complex III, CIII) and cytochrome c oxidase (complex IV, CIV), that cooperate to transfer electrons derived from NADH and succinate to molecular oxygen, creating an electrochemical gradient over the inner membrane that drives transmembrane transport and the ATP synthase. Cytochrome c oxidase is the component of the respiratory chain that catalyzes the reduction of oxygen to water. Electrons originating from reduced cytochrome c in the intermembrane space (IMS) are transferred via the dinuclear copper A center (CU(A)) of subunit 2 and heme A of subunit 1 to the active site in subunit 1, a binuclear center (BNC) formed by heme A3 and copper B (CU(B)). The BNC reduces molecular oxygen to 2 water molecules using 4 electrons from cytochrome c in the IMS and 4 protons from the mitochondrial matrix.</text>
</comment>
<evidence type="ECO:0000256" key="12">
    <source>
        <dbReference type="SAM" id="Phobius"/>
    </source>
</evidence>
<feature type="transmembrane region" description="Helical" evidence="12">
    <location>
        <begin position="167"/>
        <end position="188"/>
    </location>
</feature>
<dbReference type="EMBL" id="KC993181">
    <property type="protein sequence ID" value="AGS44174.1"/>
    <property type="molecule type" value="Genomic_DNA"/>
</dbReference>
<comment type="subcellular location">
    <subcellularLocation>
        <location evidence="1">Mitochondrion inner membrane</location>
        <topology evidence="1">Multi-pass membrane protein</topology>
    </subcellularLocation>
</comment>
<keyword evidence="6" id="KW-1278">Translocase</keyword>
<name>S5TE64_9ASCO</name>
<dbReference type="PROSITE" id="PS50253">
    <property type="entry name" value="COX3"/>
    <property type="match status" value="1"/>
</dbReference>
<dbReference type="GO" id="GO:0006123">
    <property type="term" value="P:mitochondrial electron transport, cytochrome c to oxygen"/>
    <property type="evidence" value="ECO:0007669"/>
    <property type="project" value="UniProtKB-ARBA"/>
</dbReference>
<dbReference type="InterPro" id="IPR024791">
    <property type="entry name" value="Cyt_c/ubiquinol_Oxase_su3"/>
</dbReference>
<evidence type="ECO:0000259" key="13">
    <source>
        <dbReference type="PROSITE" id="PS50253"/>
    </source>
</evidence>
<evidence type="ECO:0000256" key="7">
    <source>
        <dbReference type="ARBA" id="ARBA00022989"/>
    </source>
</evidence>
<evidence type="ECO:0000256" key="6">
    <source>
        <dbReference type="ARBA" id="ARBA00022967"/>
    </source>
</evidence>
<dbReference type="PANTHER" id="PTHR11403">
    <property type="entry name" value="CYTOCHROME C OXIDASE SUBUNIT III"/>
    <property type="match status" value="1"/>
</dbReference>
<dbReference type="AlphaFoldDB" id="S5TE64"/>
<dbReference type="PANTHER" id="PTHR11403:SF7">
    <property type="entry name" value="CYTOCHROME C OXIDASE SUBUNIT 3"/>
    <property type="match status" value="1"/>
</dbReference>
<keyword evidence="8 11" id="KW-0496">Mitochondrion</keyword>
<dbReference type="SUPFAM" id="SSF81452">
    <property type="entry name" value="Cytochrome c oxidase subunit III-like"/>
    <property type="match status" value="1"/>
</dbReference>
<organism evidence="14">
    <name type="scientific">Cyberlindnera suaveolens</name>
    <dbReference type="NCBI Taxonomy" id="907738"/>
    <lineage>
        <taxon>Eukaryota</taxon>
        <taxon>Fungi</taxon>
        <taxon>Dikarya</taxon>
        <taxon>Ascomycota</taxon>
        <taxon>Saccharomycotina</taxon>
        <taxon>Saccharomycetes</taxon>
        <taxon>Phaffomycetales</taxon>
        <taxon>Phaffomycetaceae</taxon>
        <taxon>Cyberlindnera</taxon>
    </lineage>
</organism>
<keyword evidence="9 12" id="KW-0472">Membrane</keyword>
<reference evidence="14" key="1">
    <citation type="submission" date="2013-04" db="EMBL/GenBank/DDBJ databases">
        <authorList>
            <person name="Hegedusova E."/>
            <person name="Brejova B."/>
            <person name="Nosek J."/>
        </authorList>
    </citation>
    <scope>NUCLEOTIDE SEQUENCE</scope>
    <source>
        <strain evidence="14">CBS 255</strain>
    </source>
</reference>
<keyword evidence="7 12" id="KW-1133">Transmembrane helix</keyword>
<evidence type="ECO:0000256" key="9">
    <source>
        <dbReference type="ARBA" id="ARBA00023136"/>
    </source>
</evidence>
<comment type="catalytic activity">
    <reaction evidence="10">
        <text>4 Fe(II)-[cytochrome c] + O2 + 8 H(+)(in) = 4 Fe(III)-[cytochrome c] + 2 H2O + 4 H(+)(out)</text>
        <dbReference type="Rhea" id="RHEA:11436"/>
        <dbReference type="Rhea" id="RHEA-COMP:10350"/>
        <dbReference type="Rhea" id="RHEA-COMP:14399"/>
        <dbReference type="ChEBI" id="CHEBI:15377"/>
        <dbReference type="ChEBI" id="CHEBI:15378"/>
        <dbReference type="ChEBI" id="CHEBI:15379"/>
        <dbReference type="ChEBI" id="CHEBI:29033"/>
        <dbReference type="ChEBI" id="CHEBI:29034"/>
        <dbReference type="EC" id="7.1.1.9"/>
    </reaction>
    <physiologicalReaction direction="left-to-right" evidence="10">
        <dbReference type="Rhea" id="RHEA:11437"/>
    </physiologicalReaction>
</comment>
<evidence type="ECO:0000256" key="2">
    <source>
        <dbReference type="ARBA" id="ARBA00010581"/>
    </source>
</evidence>
<feature type="domain" description="Heme-copper oxidase subunit III family profile" evidence="13">
    <location>
        <begin position="10"/>
        <end position="269"/>
    </location>
</feature>
<feature type="transmembrane region" description="Helical" evidence="12">
    <location>
        <begin position="248"/>
        <end position="267"/>
    </location>
</feature>
<evidence type="ECO:0000256" key="4">
    <source>
        <dbReference type="ARBA" id="ARBA00022692"/>
    </source>
</evidence>
<comment type="similarity">
    <text evidence="2 11">Belongs to the cytochrome c oxidase subunit 3 family.</text>
</comment>
<evidence type="ECO:0000256" key="10">
    <source>
        <dbReference type="ARBA" id="ARBA00049512"/>
    </source>
</evidence>
<evidence type="ECO:0000256" key="3">
    <source>
        <dbReference type="ARBA" id="ARBA00015944"/>
    </source>
</evidence>
<feature type="transmembrane region" description="Helical" evidence="12">
    <location>
        <begin position="21"/>
        <end position="39"/>
    </location>
</feature>
<dbReference type="InterPro" id="IPR033945">
    <property type="entry name" value="Cyt_c_oxase_su3_dom"/>
</dbReference>
<feature type="transmembrane region" description="Helical" evidence="12">
    <location>
        <begin position="87"/>
        <end position="109"/>
    </location>
</feature>
<dbReference type="InterPro" id="IPR000298">
    <property type="entry name" value="Cyt_c_oxidase-like_su3"/>
</dbReference>
<evidence type="ECO:0000256" key="1">
    <source>
        <dbReference type="ARBA" id="ARBA00004448"/>
    </source>
</evidence>
<dbReference type="InterPro" id="IPR035973">
    <property type="entry name" value="Cyt_c_oxidase_su3-like_sf"/>
</dbReference>
<dbReference type="Gene3D" id="1.20.120.80">
    <property type="entry name" value="Cytochrome c oxidase, subunit III, four-helix bundle"/>
    <property type="match status" value="1"/>
</dbReference>
<evidence type="ECO:0000313" key="14">
    <source>
        <dbReference type="EMBL" id="AGS44174.1"/>
    </source>
</evidence>
<feature type="transmembrane region" description="Helical" evidence="12">
    <location>
        <begin position="200"/>
        <end position="228"/>
    </location>
</feature>
<proteinExistence type="inferred from homology"/>
<keyword evidence="4 11" id="KW-0812">Transmembrane</keyword>
<geneLocation type="mitochondrion" evidence="14"/>
<feature type="transmembrane region" description="Helical" evidence="12">
    <location>
        <begin position="129"/>
        <end position="155"/>
    </location>
</feature>
<dbReference type="GO" id="GO:0045277">
    <property type="term" value="C:respiratory chain complex IV"/>
    <property type="evidence" value="ECO:0007669"/>
    <property type="project" value="UniProtKB-ARBA"/>
</dbReference>
<dbReference type="CDD" id="cd01665">
    <property type="entry name" value="Cyt_c_Oxidase_III"/>
    <property type="match status" value="1"/>
</dbReference>